<dbReference type="PROSITE" id="PS00845">
    <property type="entry name" value="CAP_GLY_1"/>
    <property type="match status" value="1"/>
</dbReference>
<sequence>ILRRGAHVDDRDGLTDMTLLHFAAKSGALGDEESACRIADFLLDNGAYLEARCRWTDMTALHYAAYFDCPMLVELLIRRGAQLEARSRMADGATPLHLAATQLSLGATRVLLHASTINLVHVDSDVAGKDSLDALGRTPYQCLPPTNQLAEPLCSLRDRLAELLGPAVRLQTNGLNQDPLSEPKDPLSTPRINRAATANGFPTYPAQCNGHGPHSNPPPDGISWLVAESGYLSPRVPRGQPTVTQPPIISAEAPAAPIKSTTPLPLIPQAPSPATLPRPSTAPNKMIALNHPVPATSCISAKVTLQSLGLALNDRVCIGPGNTGGTPRTTSNKPHAREPCPVAMNGRIGHLRYCGPVAFASGVWVGVELDEPLGRNNGTVAGVHYFSCAANHGVFAPIGRVYKAVCCDGPNSQQWLPVRQSASSRVRPGTPRQHTPQSPDHEADANDGARGPIRVSRSSYSLTGSLSSGDNEHGSQHSGGTGSSGIVVSHPPIDVSHVTAKIDTGLRVRSPDTNASARQLSLGDRVLVAGQRKGIIRFIGQTQFAPGIWYGVELDQAVGKNNGSVAGVRYFECAIGHGIFAPLSRLQRLPPPHGARSATSTPQFVRASTAGLRHASMTGSLYGSAAGNSRGDRPAPRQAWSTTTSPMIGRAVVGRPSLPQELIRALHAAGHTPKEIKDPPVFYLAEGMQVLCAGEMGILRYIGPINFADGIWLGVELRKPRGRHDGSVAGKRYFTCRPGHGLLVRPSRVFCRGINALDLLPPPLAAIERELADQRLIRTSSPPSDRASR</sequence>
<dbReference type="PROSITE" id="PS50088">
    <property type="entry name" value="ANK_REPEAT"/>
    <property type="match status" value="1"/>
</dbReference>
<dbReference type="InterPro" id="IPR002110">
    <property type="entry name" value="Ankyrin_rpt"/>
</dbReference>
<feature type="compositionally biased region" description="Low complexity" evidence="2">
    <location>
        <begin position="456"/>
        <end position="469"/>
    </location>
</feature>
<dbReference type="SMART" id="SM01052">
    <property type="entry name" value="CAP_GLY"/>
    <property type="match status" value="3"/>
</dbReference>
<accession>A0A8E0RNC0</accession>
<feature type="domain" description="CAP-Gly" evidence="3">
    <location>
        <begin position="355"/>
        <end position="397"/>
    </location>
</feature>
<feature type="non-terminal residue" evidence="4">
    <location>
        <position position="789"/>
    </location>
</feature>
<dbReference type="InterPro" id="IPR036770">
    <property type="entry name" value="Ankyrin_rpt-contain_sf"/>
</dbReference>
<feature type="domain" description="CAP-Gly" evidence="3">
    <location>
        <begin position="540"/>
        <end position="582"/>
    </location>
</feature>
<feature type="repeat" description="ANK" evidence="1">
    <location>
        <begin position="56"/>
        <end position="88"/>
    </location>
</feature>
<dbReference type="InterPro" id="IPR000938">
    <property type="entry name" value="CAP-Gly_domain"/>
</dbReference>
<comment type="caution">
    <text evidence="4">The sequence shown here is derived from an EMBL/GenBank/DDBJ whole genome shotgun (WGS) entry which is preliminary data.</text>
</comment>
<dbReference type="Pfam" id="PF01302">
    <property type="entry name" value="CAP_GLY"/>
    <property type="match status" value="3"/>
</dbReference>
<dbReference type="PANTHER" id="PTHR18916">
    <property type="entry name" value="DYNACTIN 1-RELATED MICROTUBULE-BINDING"/>
    <property type="match status" value="1"/>
</dbReference>
<name>A0A8E0RNC0_9TREM</name>
<gene>
    <name evidence="4" type="ORF">FBUS_06436</name>
</gene>
<dbReference type="Pfam" id="PF12796">
    <property type="entry name" value="Ank_2"/>
    <property type="match status" value="1"/>
</dbReference>
<evidence type="ECO:0000256" key="2">
    <source>
        <dbReference type="SAM" id="MobiDB-lite"/>
    </source>
</evidence>
<feature type="region of interest" description="Disordered" evidence="2">
    <location>
        <begin position="417"/>
        <end position="490"/>
    </location>
</feature>
<evidence type="ECO:0000313" key="5">
    <source>
        <dbReference type="Proteomes" id="UP000728185"/>
    </source>
</evidence>
<reference evidence="4" key="1">
    <citation type="submission" date="2019-05" db="EMBL/GenBank/DDBJ databases">
        <title>Annotation for the trematode Fasciolopsis buski.</title>
        <authorList>
            <person name="Choi Y.-J."/>
        </authorList>
    </citation>
    <scope>NUCLEOTIDE SEQUENCE</scope>
    <source>
        <strain evidence="4">HT</strain>
        <tissue evidence="4">Whole worm</tissue>
    </source>
</reference>
<proteinExistence type="predicted"/>
<dbReference type="PROSITE" id="PS50297">
    <property type="entry name" value="ANK_REP_REGION"/>
    <property type="match status" value="1"/>
</dbReference>
<protein>
    <submittedName>
        <fullName evidence="4">CAP-Gly domain-containing linker protein 4</fullName>
    </submittedName>
</protein>
<dbReference type="OrthoDB" id="2130750at2759"/>
<dbReference type="SMART" id="SM00248">
    <property type="entry name" value="ANK"/>
    <property type="match status" value="3"/>
</dbReference>
<dbReference type="SUPFAM" id="SSF48403">
    <property type="entry name" value="Ankyrin repeat"/>
    <property type="match status" value="1"/>
</dbReference>
<organism evidence="4 5">
    <name type="scientific">Fasciolopsis buskii</name>
    <dbReference type="NCBI Taxonomy" id="27845"/>
    <lineage>
        <taxon>Eukaryota</taxon>
        <taxon>Metazoa</taxon>
        <taxon>Spiralia</taxon>
        <taxon>Lophotrochozoa</taxon>
        <taxon>Platyhelminthes</taxon>
        <taxon>Trematoda</taxon>
        <taxon>Digenea</taxon>
        <taxon>Plagiorchiida</taxon>
        <taxon>Echinostomata</taxon>
        <taxon>Echinostomatoidea</taxon>
        <taxon>Fasciolidae</taxon>
        <taxon>Fasciolopsis</taxon>
    </lineage>
</organism>
<dbReference type="Gene3D" id="2.30.30.190">
    <property type="entry name" value="CAP Gly-rich-like domain"/>
    <property type="match status" value="3"/>
</dbReference>
<dbReference type="EMBL" id="LUCM01010789">
    <property type="protein sequence ID" value="KAA0184976.1"/>
    <property type="molecule type" value="Genomic_DNA"/>
</dbReference>
<dbReference type="Gene3D" id="1.25.40.20">
    <property type="entry name" value="Ankyrin repeat-containing domain"/>
    <property type="match status" value="1"/>
</dbReference>
<dbReference type="Proteomes" id="UP000728185">
    <property type="component" value="Unassembled WGS sequence"/>
</dbReference>
<evidence type="ECO:0000259" key="3">
    <source>
        <dbReference type="PROSITE" id="PS50245"/>
    </source>
</evidence>
<keyword evidence="5" id="KW-1185">Reference proteome</keyword>
<evidence type="ECO:0000256" key="1">
    <source>
        <dbReference type="PROSITE-ProRule" id="PRU00023"/>
    </source>
</evidence>
<dbReference type="SUPFAM" id="SSF74924">
    <property type="entry name" value="Cap-Gly domain"/>
    <property type="match status" value="3"/>
</dbReference>
<keyword evidence="1" id="KW-0040">ANK repeat</keyword>
<dbReference type="AlphaFoldDB" id="A0A8E0RNC0"/>
<dbReference type="PROSITE" id="PS50245">
    <property type="entry name" value="CAP_GLY_2"/>
    <property type="match status" value="3"/>
</dbReference>
<feature type="domain" description="CAP-Gly" evidence="3">
    <location>
        <begin position="703"/>
        <end position="745"/>
    </location>
</feature>
<evidence type="ECO:0000313" key="4">
    <source>
        <dbReference type="EMBL" id="KAA0184976.1"/>
    </source>
</evidence>
<dbReference type="PANTHER" id="PTHR18916:SF88">
    <property type="entry name" value="CAP-GLY DOMAIN-CONTAINING PROTEIN"/>
    <property type="match status" value="1"/>
</dbReference>
<dbReference type="InterPro" id="IPR036859">
    <property type="entry name" value="CAP-Gly_dom_sf"/>
</dbReference>